<name>A0A0E0UU91_LISMM</name>
<dbReference type="RefSeq" id="WP_003721282.1">
    <property type="nucleotide sequence ID" value="NC_017537.1"/>
</dbReference>
<proteinExistence type="inferred from homology"/>
<dbReference type="Pfam" id="PF05979">
    <property type="entry name" value="DUF896"/>
    <property type="match status" value="1"/>
</dbReference>
<dbReference type="GeneID" id="86844435"/>
<gene>
    <name evidence="3" type="ordered locus">LMM7_0519</name>
</gene>
<dbReference type="GO" id="GO:0005737">
    <property type="term" value="C:cytoplasm"/>
    <property type="evidence" value="ECO:0007669"/>
    <property type="project" value="UniProtKB-SubCell"/>
</dbReference>
<dbReference type="PANTHER" id="PTHR37300">
    <property type="entry name" value="UPF0291 PROTEIN CBO2609/CLC_2481"/>
    <property type="match status" value="1"/>
</dbReference>
<comment type="similarity">
    <text evidence="2">Belongs to the UPF0291 family.</text>
</comment>
<dbReference type="HAMAP" id="MF_01103">
    <property type="entry name" value="UPF0291"/>
    <property type="match status" value="1"/>
</dbReference>
<dbReference type="Gene3D" id="1.10.287.540">
    <property type="entry name" value="Helix hairpin bin"/>
    <property type="match status" value="1"/>
</dbReference>
<protein>
    <recommendedName>
        <fullName evidence="2">UPF0291 protein LMM7_0519</fullName>
    </recommendedName>
</protein>
<keyword evidence="1 2" id="KW-0963">Cytoplasm</keyword>
<dbReference type="PATRIC" id="fig|1030009.3.peg.509"/>
<evidence type="ECO:0000256" key="1">
    <source>
        <dbReference type="ARBA" id="ARBA00022490"/>
    </source>
</evidence>
<dbReference type="PANTHER" id="PTHR37300:SF1">
    <property type="entry name" value="UPF0291 PROTEIN YNZC"/>
    <property type="match status" value="1"/>
</dbReference>
<evidence type="ECO:0000313" key="4">
    <source>
        <dbReference type="Proteomes" id="UP000000486"/>
    </source>
</evidence>
<dbReference type="KEGG" id="lmq:LMM7_0519"/>
<evidence type="ECO:0000256" key="2">
    <source>
        <dbReference type="HAMAP-Rule" id="MF_01103"/>
    </source>
</evidence>
<dbReference type="SMR" id="A0A0E0UU91"/>
<dbReference type="Proteomes" id="UP000000486">
    <property type="component" value="Chromosome"/>
</dbReference>
<accession>A0A0E0UU91</accession>
<dbReference type="SUPFAM" id="SSF158221">
    <property type="entry name" value="YnzC-like"/>
    <property type="match status" value="1"/>
</dbReference>
<dbReference type="HOGENOM" id="CLU_173137_0_2_9"/>
<organism evidence="3 4">
    <name type="scientific">Listeria monocytogenes serotype 4a (strain M7)</name>
    <dbReference type="NCBI Taxonomy" id="1030009"/>
    <lineage>
        <taxon>Bacteria</taxon>
        <taxon>Bacillati</taxon>
        <taxon>Bacillota</taxon>
        <taxon>Bacilli</taxon>
        <taxon>Bacillales</taxon>
        <taxon>Listeriaceae</taxon>
        <taxon>Listeria</taxon>
    </lineage>
</organism>
<comment type="subcellular location">
    <subcellularLocation>
        <location evidence="2">Cytoplasm</location>
    </subcellularLocation>
</comment>
<reference evidence="3 4" key="1">
    <citation type="journal article" date="2011" name="J. Bacteriol.">
        <title>Genome sequence of the nonpathogenic Listeria monocytogenes serovar 4a strain M7.</title>
        <authorList>
            <person name="Chen J."/>
            <person name="Xia Y."/>
            <person name="Cheng C."/>
            <person name="Fang C."/>
            <person name="Shan Y."/>
            <person name="Jin G."/>
            <person name="Fang W."/>
        </authorList>
    </citation>
    <scope>NUCLEOTIDE SEQUENCE [LARGE SCALE GENOMIC DNA]</scope>
    <source>
        <strain evidence="3 4">M7</strain>
    </source>
</reference>
<evidence type="ECO:0000313" key="3">
    <source>
        <dbReference type="EMBL" id="AEH91525.1"/>
    </source>
</evidence>
<dbReference type="AlphaFoldDB" id="A0A0E0UU91"/>
<dbReference type="InterPro" id="IPR009242">
    <property type="entry name" value="DUF896"/>
</dbReference>
<sequence>MKLLLKNINELAAKQKSEGLTAFEKERQAALRQEYLKKIRGTVQDNLHHVTIIDPLGDDVTPKKLKEIQAELRG</sequence>
<dbReference type="EMBL" id="CP002816">
    <property type="protein sequence ID" value="AEH91525.1"/>
    <property type="molecule type" value="Genomic_DNA"/>
</dbReference>